<dbReference type="AlphaFoldDB" id="A0AAV9ZRA7"/>
<organism evidence="1 2">
    <name type="scientific">Favolaschia claudopus</name>
    <dbReference type="NCBI Taxonomy" id="2862362"/>
    <lineage>
        <taxon>Eukaryota</taxon>
        <taxon>Fungi</taxon>
        <taxon>Dikarya</taxon>
        <taxon>Basidiomycota</taxon>
        <taxon>Agaricomycotina</taxon>
        <taxon>Agaricomycetes</taxon>
        <taxon>Agaricomycetidae</taxon>
        <taxon>Agaricales</taxon>
        <taxon>Marasmiineae</taxon>
        <taxon>Mycenaceae</taxon>
        <taxon>Favolaschia</taxon>
    </lineage>
</organism>
<feature type="non-terminal residue" evidence="1">
    <location>
        <position position="400"/>
    </location>
</feature>
<comment type="caution">
    <text evidence="1">The sequence shown here is derived from an EMBL/GenBank/DDBJ whole genome shotgun (WGS) entry which is preliminary data.</text>
</comment>
<keyword evidence="2" id="KW-1185">Reference proteome</keyword>
<name>A0AAV9ZRA7_9AGAR</name>
<gene>
    <name evidence="1" type="ORF">R3P38DRAFT_2360000</name>
</gene>
<feature type="non-terminal residue" evidence="1">
    <location>
        <position position="1"/>
    </location>
</feature>
<accession>A0AAV9ZRA7</accession>
<evidence type="ECO:0000313" key="1">
    <source>
        <dbReference type="EMBL" id="KAK6991458.1"/>
    </source>
</evidence>
<sequence length="400" mass="43694">RNKIKISRTEKVECVVELSEIPERFPVPAVDTAYILDFSGDERAGKETKGGKLKGFDAFLKEEGHSWGKGSNGSTTRDTNCVVLGGIPTRRSTHKCNGAYKCEFFDPELLNGYERDDGEDMSLTRKIFDLQLTQNRTDSGSAAGKAVSFHRVVQGYKKRGCRKPGCRGHPVLRRLKSGPNADGKTMFVGCSGWTAADSFGHTYAAIPAEVDESIYATYHNGTAVPPSIFEDHDDDTGLCAHLAHPRHGKQPNCHGNVVIASIVPHKCPAVKIVYTSKDPAVKKCVVIFRGRHSHPPWPLEKPGRKAKEDVKKAADANGILGQTGGKLNNGTVSAVGSSISVKHPAYRDARRLRNDVAHLKQEATPAGLLWAGIVADYESDLKLPLPQRYIHHTRTIGETK</sequence>
<dbReference type="Proteomes" id="UP001362999">
    <property type="component" value="Unassembled WGS sequence"/>
</dbReference>
<dbReference type="EMBL" id="JAWWNJ010000117">
    <property type="protein sequence ID" value="KAK6991458.1"/>
    <property type="molecule type" value="Genomic_DNA"/>
</dbReference>
<evidence type="ECO:0000313" key="2">
    <source>
        <dbReference type="Proteomes" id="UP001362999"/>
    </source>
</evidence>
<protein>
    <submittedName>
        <fullName evidence="1">Uncharacterized protein</fullName>
    </submittedName>
</protein>
<proteinExistence type="predicted"/>
<reference evidence="1 2" key="1">
    <citation type="journal article" date="2024" name="J Genomics">
        <title>Draft genome sequencing and assembly of Favolaschia claudopus CIRM-BRFM 2984 isolated from oak limbs.</title>
        <authorList>
            <person name="Navarro D."/>
            <person name="Drula E."/>
            <person name="Chaduli D."/>
            <person name="Cazenave R."/>
            <person name="Ahrendt S."/>
            <person name="Wang J."/>
            <person name="Lipzen A."/>
            <person name="Daum C."/>
            <person name="Barry K."/>
            <person name="Grigoriev I.V."/>
            <person name="Favel A."/>
            <person name="Rosso M.N."/>
            <person name="Martin F."/>
        </authorList>
    </citation>
    <scope>NUCLEOTIDE SEQUENCE [LARGE SCALE GENOMIC DNA]</scope>
    <source>
        <strain evidence="1 2">CIRM-BRFM 2984</strain>
    </source>
</reference>